<keyword evidence="1" id="KW-0808">Transferase</keyword>
<dbReference type="CDD" id="cd02440">
    <property type="entry name" value="AdoMet_MTases"/>
    <property type="match status" value="1"/>
</dbReference>
<keyword evidence="1" id="KW-0489">Methyltransferase</keyword>
<dbReference type="Proteomes" id="UP001651690">
    <property type="component" value="Unassembled WGS sequence"/>
</dbReference>
<dbReference type="GO" id="GO:0008168">
    <property type="term" value="F:methyltransferase activity"/>
    <property type="evidence" value="ECO:0007669"/>
    <property type="project" value="UniProtKB-KW"/>
</dbReference>
<comment type="caution">
    <text evidence="1">The sequence shown here is derived from an EMBL/GenBank/DDBJ whole genome shotgun (WGS) entry which is preliminary data.</text>
</comment>
<dbReference type="Pfam" id="PF13489">
    <property type="entry name" value="Methyltransf_23"/>
    <property type="match status" value="1"/>
</dbReference>
<dbReference type="GO" id="GO:0032259">
    <property type="term" value="P:methylation"/>
    <property type="evidence" value="ECO:0007669"/>
    <property type="project" value="UniProtKB-KW"/>
</dbReference>
<dbReference type="SUPFAM" id="SSF53335">
    <property type="entry name" value="S-adenosyl-L-methionine-dependent methyltransferases"/>
    <property type="match status" value="1"/>
</dbReference>
<proteinExistence type="predicted"/>
<gene>
    <name evidence="1" type="ORF">NM203_24205</name>
</gene>
<dbReference type="EMBL" id="JANDBD010000011">
    <property type="protein sequence ID" value="MCP9275295.1"/>
    <property type="molecule type" value="Genomic_DNA"/>
</dbReference>
<reference evidence="1 2" key="1">
    <citation type="submission" date="2022-06" db="EMBL/GenBank/DDBJ databases">
        <title>Mycolicibacterium sp. CAU 1645 isolated from seawater.</title>
        <authorList>
            <person name="Kim W."/>
        </authorList>
    </citation>
    <scope>NUCLEOTIDE SEQUENCE [LARGE SCALE GENOMIC DNA]</scope>
    <source>
        <strain evidence="1 2">CAU 1645</strain>
    </source>
</reference>
<keyword evidence="2" id="KW-1185">Reference proteome</keyword>
<accession>A0ABT1M9R6</accession>
<organism evidence="1 2">
    <name type="scientific">Mycolicibacterium arenosum</name>
    <dbReference type="NCBI Taxonomy" id="2952157"/>
    <lineage>
        <taxon>Bacteria</taxon>
        <taxon>Bacillati</taxon>
        <taxon>Actinomycetota</taxon>
        <taxon>Actinomycetes</taxon>
        <taxon>Mycobacteriales</taxon>
        <taxon>Mycobacteriaceae</taxon>
        <taxon>Mycolicibacterium</taxon>
    </lineage>
</organism>
<sequence>MLMSDAVRRFVHANASISGRIVPSMVGKTHAYTRYDEEGTNLLQREPHTVLDVGAGRKWHFTPALKSPDMTLIGFDIDGDEMEENALLDQRICGDACIDLGVPEQSVDLIMGRAVIEHLHDNAAFLRSAHRALRDDGRLIVTFANRYAPFAILNRLLPRRISHWLLTHLVPGSAGVLGFEAYYDRASFGEFKQSLTDAGFEIEEEYASYFSTSYYSFFLPLFVVGLSLDYLRYAIANPRLASYFLFIARKQSMASSGTAEVESAEVSRRPVEGAAR</sequence>
<evidence type="ECO:0000313" key="2">
    <source>
        <dbReference type="Proteomes" id="UP001651690"/>
    </source>
</evidence>
<dbReference type="RefSeq" id="WP_255063357.1">
    <property type="nucleotide sequence ID" value="NZ_JANDBD010000011.1"/>
</dbReference>
<protein>
    <submittedName>
        <fullName evidence="1">Class I SAM-dependent methyltransferase</fullName>
    </submittedName>
</protein>
<dbReference type="InterPro" id="IPR029063">
    <property type="entry name" value="SAM-dependent_MTases_sf"/>
</dbReference>
<evidence type="ECO:0000313" key="1">
    <source>
        <dbReference type="EMBL" id="MCP9275295.1"/>
    </source>
</evidence>
<name>A0ABT1M9R6_9MYCO</name>
<dbReference type="Gene3D" id="3.40.50.150">
    <property type="entry name" value="Vaccinia Virus protein VP39"/>
    <property type="match status" value="1"/>
</dbReference>